<dbReference type="InterPro" id="IPR030960">
    <property type="entry name" value="DHQS/DOIS_N"/>
</dbReference>
<evidence type="ECO:0000259" key="18">
    <source>
        <dbReference type="Pfam" id="PF01761"/>
    </source>
</evidence>
<evidence type="ECO:0000256" key="13">
    <source>
        <dbReference type="ARBA" id="ARBA00023027"/>
    </source>
</evidence>
<dbReference type="PANTHER" id="PTHR43622:SF7">
    <property type="entry name" value="3-DEHYDROQUINATE SYNTHASE, CHLOROPLASTIC"/>
    <property type="match status" value="1"/>
</dbReference>
<keyword evidence="12 17" id="KW-0862">Zinc</keyword>
<dbReference type="InterPro" id="IPR056179">
    <property type="entry name" value="DHQS_C"/>
</dbReference>
<dbReference type="EMBL" id="CP009248">
    <property type="protein sequence ID" value="APT90702.1"/>
    <property type="molecule type" value="Genomic_DNA"/>
</dbReference>
<feature type="domain" description="3-dehydroquinate synthase C-terminal" evidence="19">
    <location>
        <begin position="180"/>
        <end position="321"/>
    </location>
</feature>
<dbReference type="PIRSF" id="PIRSF001455">
    <property type="entry name" value="DHQ_synth"/>
    <property type="match status" value="1"/>
</dbReference>
<dbReference type="Proteomes" id="UP000185469">
    <property type="component" value="Chromosome"/>
</dbReference>
<feature type="binding site" evidence="17">
    <location>
        <begin position="128"/>
        <end position="129"/>
    </location>
    <ligand>
        <name>NAD(+)</name>
        <dbReference type="ChEBI" id="CHEBI:57540"/>
    </ligand>
</feature>
<dbReference type="EC" id="4.2.3.4" evidence="6 17"/>
<evidence type="ECO:0000256" key="7">
    <source>
        <dbReference type="ARBA" id="ARBA00017684"/>
    </source>
</evidence>
<dbReference type="AlphaFoldDB" id="A0A1L7CY12"/>
<feature type="binding site" evidence="17">
    <location>
        <begin position="104"/>
        <end position="108"/>
    </location>
    <ligand>
        <name>NAD(+)</name>
        <dbReference type="ChEBI" id="CHEBI:57540"/>
    </ligand>
</feature>
<dbReference type="Pfam" id="PF24621">
    <property type="entry name" value="DHQS_C"/>
    <property type="match status" value="1"/>
</dbReference>
<dbReference type="GO" id="GO:0000166">
    <property type="term" value="F:nucleotide binding"/>
    <property type="evidence" value="ECO:0007669"/>
    <property type="project" value="UniProtKB-KW"/>
</dbReference>
<keyword evidence="21" id="KW-1185">Reference proteome</keyword>
<dbReference type="GO" id="GO:0009073">
    <property type="term" value="P:aromatic amino acid family biosynthetic process"/>
    <property type="evidence" value="ECO:0007669"/>
    <property type="project" value="UniProtKB-KW"/>
</dbReference>
<dbReference type="GO" id="GO:0005737">
    <property type="term" value="C:cytoplasm"/>
    <property type="evidence" value="ECO:0007669"/>
    <property type="project" value="UniProtKB-SubCell"/>
</dbReference>
<dbReference type="SUPFAM" id="SSF56796">
    <property type="entry name" value="Dehydroquinate synthase-like"/>
    <property type="match status" value="1"/>
</dbReference>
<dbReference type="GO" id="GO:0009423">
    <property type="term" value="P:chorismate biosynthetic process"/>
    <property type="evidence" value="ECO:0007669"/>
    <property type="project" value="UniProtKB-UniRule"/>
</dbReference>
<evidence type="ECO:0000256" key="3">
    <source>
        <dbReference type="ARBA" id="ARBA00004496"/>
    </source>
</evidence>
<keyword evidence="9 17" id="KW-0028">Amino-acid biosynthesis</keyword>
<feature type="binding site" evidence="17">
    <location>
        <position position="245"/>
    </location>
    <ligand>
        <name>Zn(2+)</name>
        <dbReference type="ChEBI" id="CHEBI:29105"/>
    </ligand>
</feature>
<comment type="caution">
    <text evidence="17">Lacks conserved residue(s) required for the propagation of feature annotation.</text>
</comment>
<evidence type="ECO:0000256" key="14">
    <source>
        <dbReference type="ARBA" id="ARBA00023141"/>
    </source>
</evidence>
<evidence type="ECO:0000256" key="5">
    <source>
        <dbReference type="ARBA" id="ARBA00005412"/>
    </source>
</evidence>
<dbReference type="InterPro" id="IPR050071">
    <property type="entry name" value="Dehydroquinate_synthase"/>
</dbReference>
<evidence type="ECO:0000256" key="11">
    <source>
        <dbReference type="ARBA" id="ARBA00022741"/>
    </source>
</evidence>
<evidence type="ECO:0000256" key="15">
    <source>
        <dbReference type="ARBA" id="ARBA00023239"/>
    </source>
</evidence>
<dbReference type="RefSeq" id="WP_075691946.1">
    <property type="nucleotide sequence ID" value="NZ_CP009248.1"/>
</dbReference>
<dbReference type="InterPro" id="IPR030963">
    <property type="entry name" value="DHQ_synth_fam"/>
</dbReference>
<reference evidence="20 21" key="1">
    <citation type="submission" date="2014-08" db="EMBL/GenBank/DDBJ databases">
        <title>Complete genome sequence of Corynebacterium sphenisci CECT 5990(T) (=DSM 44792(T)), isolated from healthy wild penguins.</title>
        <authorList>
            <person name="Ruckert C."/>
            <person name="Albersmeier A."/>
            <person name="Winkler A."/>
            <person name="Kalinowski J."/>
        </authorList>
    </citation>
    <scope>NUCLEOTIDE SEQUENCE [LARGE SCALE GENOMIC DNA]</scope>
    <source>
        <strain evidence="20 21">DSM 44792</strain>
    </source>
</reference>
<feature type="binding site" evidence="17">
    <location>
        <begin position="70"/>
        <end position="75"/>
    </location>
    <ligand>
        <name>NAD(+)</name>
        <dbReference type="ChEBI" id="CHEBI:57540"/>
    </ligand>
</feature>
<comment type="similarity">
    <text evidence="5 17">Belongs to the sugar phosphate cyclases superfamily. Dehydroquinate synthase family.</text>
</comment>
<dbReference type="GO" id="GO:0003856">
    <property type="term" value="F:3-dehydroquinate synthase activity"/>
    <property type="evidence" value="ECO:0007669"/>
    <property type="project" value="UniProtKB-UniRule"/>
</dbReference>
<evidence type="ECO:0000313" key="21">
    <source>
        <dbReference type="Proteomes" id="UP000185469"/>
    </source>
</evidence>
<evidence type="ECO:0000256" key="12">
    <source>
        <dbReference type="ARBA" id="ARBA00022833"/>
    </source>
</evidence>
<keyword evidence="15 17" id="KW-0456">Lyase</keyword>
<dbReference type="CDD" id="cd08195">
    <property type="entry name" value="DHQS"/>
    <property type="match status" value="1"/>
</dbReference>
<evidence type="ECO:0000256" key="4">
    <source>
        <dbReference type="ARBA" id="ARBA00004661"/>
    </source>
</evidence>
<evidence type="ECO:0000256" key="17">
    <source>
        <dbReference type="HAMAP-Rule" id="MF_00110"/>
    </source>
</evidence>
<evidence type="ECO:0000256" key="6">
    <source>
        <dbReference type="ARBA" id="ARBA00013031"/>
    </source>
</evidence>
<dbReference type="UniPathway" id="UPA00053">
    <property type="reaction ID" value="UER00085"/>
</dbReference>
<keyword evidence="8 17" id="KW-0963">Cytoplasm</keyword>
<organism evidence="20 21">
    <name type="scientific">Corynebacterium sphenisci DSM 44792</name>
    <dbReference type="NCBI Taxonomy" id="1437874"/>
    <lineage>
        <taxon>Bacteria</taxon>
        <taxon>Bacillati</taxon>
        <taxon>Actinomycetota</taxon>
        <taxon>Actinomycetes</taxon>
        <taxon>Mycobacteriales</taxon>
        <taxon>Corynebacteriaceae</taxon>
        <taxon>Corynebacterium</taxon>
    </lineage>
</organism>
<feature type="binding site" evidence="17">
    <location>
        <position position="183"/>
    </location>
    <ligand>
        <name>Zn(2+)</name>
        <dbReference type="ChEBI" id="CHEBI:29105"/>
    </ligand>
</feature>
<feature type="domain" description="3-dehydroquinate synthase N-terminal" evidence="18">
    <location>
        <begin position="67"/>
        <end position="177"/>
    </location>
</feature>
<feature type="binding site" evidence="17">
    <location>
        <position position="141"/>
    </location>
    <ligand>
        <name>NAD(+)</name>
        <dbReference type="ChEBI" id="CHEBI:57540"/>
    </ligand>
</feature>
<evidence type="ECO:0000256" key="16">
    <source>
        <dbReference type="ARBA" id="ARBA00023285"/>
    </source>
</evidence>
<evidence type="ECO:0000259" key="19">
    <source>
        <dbReference type="Pfam" id="PF24621"/>
    </source>
</evidence>
<feature type="binding site" evidence="17">
    <location>
        <position position="150"/>
    </location>
    <ligand>
        <name>NAD(+)</name>
        <dbReference type="ChEBI" id="CHEBI:57540"/>
    </ligand>
</feature>
<sequence>MSSIIEVRGPDPYRVTVDHGLVEAIAAAATAGDRAVAAVVHQPTVAGYAARIAEAIEARGVAAARIGLPDAEEGKTLEVAGACWDAFGERGLGRGDAVVAVGGGAATDLGGFLAAGWMRGIDVIQVPTTLLGMVDAAVGGKTGVNTAAGKNLVGAFHEPRAVFADLDQLRTLPEAEIVAGSAEIIKAGFIDDPVILDRYEADPAACLDVDRALPELIARAIAVKAEVVAADLREAGLRETLNYGHTFGHAVELHERYRWRHGHAVAVGMVYVAELAAHLGMIGPELLARHRRILESVGLPTTYAPGLFDELHAAMTRDKKNRGGRLRFVAVTRPGECTRIEAPAEEALRAAYAALCESGRPARTGGAR</sequence>
<dbReference type="STRING" id="1437874.CSPHI_06220"/>
<dbReference type="HAMAP" id="MF_00110">
    <property type="entry name" value="DHQ_synthase"/>
    <property type="match status" value="1"/>
</dbReference>
<feature type="binding site" evidence="17">
    <location>
        <position position="261"/>
    </location>
    <ligand>
        <name>Zn(2+)</name>
        <dbReference type="ChEBI" id="CHEBI:29105"/>
    </ligand>
</feature>
<comment type="function">
    <text evidence="17">Catalyzes the conversion of 3-deoxy-D-arabino-heptulosonate 7-phosphate (DAHP) to dehydroquinate (DHQ).</text>
</comment>
<name>A0A1L7CY12_9CORY</name>
<evidence type="ECO:0000256" key="2">
    <source>
        <dbReference type="ARBA" id="ARBA00001911"/>
    </source>
</evidence>
<gene>
    <name evidence="17" type="primary">aroB</name>
    <name evidence="20" type="ORF">CSPHI_06220</name>
</gene>
<comment type="cofactor">
    <cofactor evidence="17">
        <name>Co(2+)</name>
        <dbReference type="ChEBI" id="CHEBI:48828"/>
    </cofactor>
    <cofactor evidence="17">
        <name>Zn(2+)</name>
        <dbReference type="ChEBI" id="CHEBI:29105"/>
    </cofactor>
    <text evidence="17">Binds 1 divalent metal cation per subunit. Can use either Co(2+) or Zn(2+).</text>
</comment>
<dbReference type="Pfam" id="PF01761">
    <property type="entry name" value="DHQ_synthase"/>
    <property type="match status" value="1"/>
</dbReference>
<comment type="cofactor">
    <cofactor evidence="2 17">
        <name>NAD(+)</name>
        <dbReference type="ChEBI" id="CHEBI:57540"/>
    </cofactor>
</comment>
<dbReference type="NCBIfam" id="TIGR01357">
    <property type="entry name" value="aroB"/>
    <property type="match status" value="1"/>
</dbReference>
<dbReference type="KEGG" id="csph:CSPHI_06220"/>
<evidence type="ECO:0000256" key="10">
    <source>
        <dbReference type="ARBA" id="ARBA00022723"/>
    </source>
</evidence>
<keyword evidence="11 17" id="KW-0547">Nucleotide-binding</keyword>
<keyword evidence="10 17" id="KW-0479">Metal-binding</keyword>
<dbReference type="PANTHER" id="PTHR43622">
    <property type="entry name" value="3-DEHYDROQUINATE SYNTHASE"/>
    <property type="match status" value="1"/>
</dbReference>
<keyword evidence="13 17" id="KW-0520">NAD</keyword>
<dbReference type="Gene3D" id="1.20.1090.10">
    <property type="entry name" value="Dehydroquinate synthase-like - alpha domain"/>
    <property type="match status" value="1"/>
</dbReference>
<proteinExistence type="inferred from homology"/>
<evidence type="ECO:0000256" key="9">
    <source>
        <dbReference type="ARBA" id="ARBA00022605"/>
    </source>
</evidence>
<comment type="catalytic activity">
    <reaction evidence="1 17">
        <text>7-phospho-2-dehydro-3-deoxy-D-arabino-heptonate = 3-dehydroquinate + phosphate</text>
        <dbReference type="Rhea" id="RHEA:21968"/>
        <dbReference type="ChEBI" id="CHEBI:32364"/>
        <dbReference type="ChEBI" id="CHEBI:43474"/>
        <dbReference type="ChEBI" id="CHEBI:58394"/>
        <dbReference type="EC" id="4.2.3.4"/>
    </reaction>
</comment>
<evidence type="ECO:0000256" key="1">
    <source>
        <dbReference type="ARBA" id="ARBA00001393"/>
    </source>
</evidence>
<keyword evidence="14 17" id="KW-0057">Aromatic amino acid biosynthesis</keyword>
<comment type="subcellular location">
    <subcellularLocation>
        <location evidence="3 17">Cytoplasm</location>
    </subcellularLocation>
</comment>
<dbReference type="Gene3D" id="3.40.50.1970">
    <property type="match status" value="1"/>
</dbReference>
<dbReference type="GO" id="GO:0046872">
    <property type="term" value="F:metal ion binding"/>
    <property type="evidence" value="ECO:0007669"/>
    <property type="project" value="UniProtKB-KW"/>
</dbReference>
<keyword evidence="16 17" id="KW-0170">Cobalt</keyword>
<dbReference type="GO" id="GO:0008652">
    <property type="term" value="P:amino acid biosynthetic process"/>
    <property type="evidence" value="ECO:0007669"/>
    <property type="project" value="UniProtKB-KW"/>
</dbReference>
<comment type="pathway">
    <text evidence="4 17">Metabolic intermediate biosynthesis; chorismate biosynthesis; chorismate from D-erythrose 4-phosphate and phosphoenolpyruvate: step 2/7.</text>
</comment>
<evidence type="ECO:0000313" key="20">
    <source>
        <dbReference type="EMBL" id="APT90702.1"/>
    </source>
</evidence>
<evidence type="ECO:0000256" key="8">
    <source>
        <dbReference type="ARBA" id="ARBA00022490"/>
    </source>
</evidence>
<dbReference type="InterPro" id="IPR016037">
    <property type="entry name" value="DHQ_synth_AroB"/>
</dbReference>
<accession>A0A1L7CY12</accession>
<protein>
    <recommendedName>
        <fullName evidence="7 17">3-dehydroquinate synthase</fullName>
        <shortName evidence="17">DHQS</shortName>
        <ecNumber evidence="6 17">4.2.3.4</ecNumber>
    </recommendedName>
</protein>